<dbReference type="PANTHER" id="PTHR14237:SF19">
    <property type="entry name" value="MITOCHONDRIAL AMIDOXIME REDUCING COMPONENT 1"/>
    <property type="match status" value="1"/>
</dbReference>
<dbReference type="Pfam" id="PF03476">
    <property type="entry name" value="MOSC_N"/>
    <property type="match status" value="1"/>
</dbReference>
<dbReference type="EMBL" id="LVJZ01000003">
    <property type="protein sequence ID" value="ODB95893.1"/>
    <property type="molecule type" value="Genomic_DNA"/>
</dbReference>
<gene>
    <name evidence="2" type="ORF">A3196_03435</name>
</gene>
<comment type="caution">
    <text evidence="2">The sequence shown here is derived from an EMBL/GenBank/DDBJ whole genome shotgun (WGS) entry which is preliminary data.</text>
</comment>
<evidence type="ECO:0000313" key="2">
    <source>
        <dbReference type="EMBL" id="ODB95893.1"/>
    </source>
</evidence>
<dbReference type="PROSITE" id="PS51340">
    <property type="entry name" value="MOSC"/>
    <property type="match status" value="1"/>
</dbReference>
<dbReference type="GO" id="GO:0030170">
    <property type="term" value="F:pyridoxal phosphate binding"/>
    <property type="evidence" value="ECO:0007669"/>
    <property type="project" value="InterPro"/>
</dbReference>
<keyword evidence="3" id="KW-1185">Reference proteome</keyword>
<dbReference type="RefSeq" id="WP_069003363.1">
    <property type="nucleotide sequence ID" value="NZ_LVJX01000004.1"/>
</dbReference>
<feature type="domain" description="MOSC" evidence="1">
    <location>
        <begin position="111"/>
        <end position="266"/>
    </location>
</feature>
<dbReference type="Pfam" id="PF03473">
    <property type="entry name" value="MOSC"/>
    <property type="match status" value="1"/>
</dbReference>
<sequence>MSTPICLSGLHCYPVKSLRGVAVDRSSVDGFGLVHDRRWMVVDRDGGFLSQRELPRMTLIGVEVESDGLLLTAPDMPSLRVGRPTFAAPRIEVEVWQDRLEGCLVEQRADAWLSRFLGVECRLVYMMDDVKRQVDQRYAEPGHLTAFSDGFPLLLASEASLEELNSRLESPLSMARFRPNLVVSGTQPYAEDQWSRIRIGTMELRLVKPCSRCSITSVDPATGVRGAEPLASLAAYRRRGKQVYFGQNLIYDHPGELGVGMSVEILEYRDEQ</sequence>
<dbReference type="InterPro" id="IPR011037">
    <property type="entry name" value="Pyrv_Knase-like_insert_dom_sf"/>
</dbReference>
<dbReference type="SUPFAM" id="SSF50800">
    <property type="entry name" value="PK beta-barrel domain-like"/>
    <property type="match status" value="1"/>
</dbReference>
<dbReference type="GO" id="GO:0003824">
    <property type="term" value="F:catalytic activity"/>
    <property type="evidence" value="ECO:0007669"/>
    <property type="project" value="InterPro"/>
</dbReference>
<dbReference type="AlphaFoldDB" id="A0A1E2UME2"/>
<proteinExistence type="predicted"/>
<dbReference type="Proteomes" id="UP000094849">
    <property type="component" value="Unassembled WGS sequence"/>
</dbReference>
<dbReference type="GO" id="GO:0030151">
    <property type="term" value="F:molybdenum ion binding"/>
    <property type="evidence" value="ECO:0007669"/>
    <property type="project" value="InterPro"/>
</dbReference>
<dbReference type="InterPro" id="IPR005302">
    <property type="entry name" value="MoCF_Sase_C"/>
</dbReference>
<name>A0A1E2UME2_9GAMM</name>
<dbReference type="InterPro" id="IPR005303">
    <property type="entry name" value="MOCOS_middle"/>
</dbReference>
<accession>A0A1E2UME2</accession>
<dbReference type="PANTHER" id="PTHR14237">
    <property type="entry name" value="MOLYBDOPTERIN COFACTOR SULFURASE MOSC"/>
    <property type="match status" value="1"/>
</dbReference>
<evidence type="ECO:0000259" key="1">
    <source>
        <dbReference type="PROSITE" id="PS51340"/>
    </source>
</evidence>
<evidence type="ECO:0000313" key="3">
    <source>
        <dbReference type="Proteomes" id="UP000094849"/>
    </source>
</evidence>
<dbReference type="SUPFAM" id="SSF141673">
    <property type="entry name" value="MOSC N-terminal domain-like"/>
    <property type="match status" value="1"/>
</dbReference>
<reference evidence="2 3" key="1">
    <citation type="submission" date="2016-03" db="EMBL/GenBank/DDBJ databases">
        <title>Chemosynthetic sulphur-oxidizing symbionts of marine invertebrate animals are capable of nitrogen fixation.</title>
        <authorList>
            <person name="Petersen J.M."/>
            <person name="Kemper A."/>
            <person name="Gruber-Vodicka H."/>
            <person name="Cardini U."/>
            <person name="Geest Mvander."/>
            <person name="Kleiner M."/>
            <person name="Bulgheresi S."/>
            <person name="Fussmann M."/>
            <person name="Herbold C."/>
            <person name="Seah B.K.B."/>
            <person name="Antony C.Paul."/>
            <person name="Liu D."/>
            <person name="Belitz A."/>
            <person name="Weber M."/>
        </authorList>
    </citation>
    <scope>NUCLEOTIDE SEQUENCE [LARGE SCALE GENOMIC DNA]</scope>
    <source>
        <strain evidence="2">G_D</strain>
    </source>
</reference>
<protein>
    <submittedName>
        <fullName evidence="2">Oxidoreductase</fullName>
    </submittedName>
</protein>
<dbReference type="STRING" id="1818881.A3196_03435"/>
<organism evidence="2 3">
    <name type="scientific">Candidatus Thiodiazotropha endoloripes</name>
    <dbReference type="NCBI Taxonomy" id="1818881"/>
    <lineage>
        <taxon>Bacteria</taxon>
        <taxon>Pseudomonadati</taxon>
        <taxon>Pseudomonadota</taxon>
        <taxon>Gammaproteobacteria</taxon>
        <taxon>Chromatiales</taxon>
        <taxon>Sedimenticolaceae</taxon>
        <taxon>Candidatus Thiodiazotropha</taxon>
    </lineage>
</organism>